<dbReference type="PANTHER" id="PTHR35166:SF11">
    <property type="entry name" value="OS05G0151550 PROTEIN"/>
    <property type="match status" value="1"/>
</dbReference>
<evidence type="ECO:0000256" key="1">
    <source>
        <dbReference type="SAM" id="MobiDB-lite"/>
    </source>
</evidence>
<evidence type="ECO:0000313" key="2">
    <source>
        <dbReference type="EnsemblPlants" id="OBART11G19240.1"/>
    </source>
</evidence>
<dbReference type="Gramene" id="OBART11G19240.1">
    <property type="protein sequence ID" value="OBART11G19240.1"/>
    <property type="gene ID" value="OBART11G19240"/>
</dbReference>
<organism evidence="2">
    <name type="scientific">Oryza barthii</name>
    <dbReference type="NCBI Taxonomy" id="65489"/>
    <lineage>
        <taxon>Eukaryota</taxon>
        <taxon>Viridiplantae</taxon>
        <taxon>Streptophyta</taxon>
        <taxon>Embryophyta</taxon>
        <taxon>Tracheophyta</taxon>
        <taxon>Spermatophyta</taxon>
        <taxon>Magnoliopsida</taxon>
        <taxon>Liliopsida</taxon>
        <taxon>Poales</taxon>
        <taxon>Poaceae</taxon>
        <taxon>BOP clade</taxon>
        <taxon>Oryzoideae</taxon>
        <taxon>Oryzeae</taxon>
        <taxon>Oryzinae</taxon>
        <taxon>Oryza</taxon>
    </lineage>
</organism>
<dbReference type="PANTHER" id="PTHR35166">
    <property type="entry name" value="OS05G0193700 PROTEIN-RELATED"/>
    <property type="match status" value="1"/>
</dbReference>
<feature type="compositionally biased region" description="Low complexity" evidence="1">
    <location>
        <begin position="41"/>
        <end position="50"/>
    </location>
</feature>
<feature type="region of interest" description="Disordered" evidence="1">
    <location>
        <begin position="27"/>
        <end position="66"/>
    </location>
</feature>
<accession>A0A0D3HNT3</accession>
<dbReference type="PaxDb" id="65489-OBART11G19240.1"/>
<dbReference type="EnsemblPlants" id="OBART11G19240.1">
    <property type="protein sequence ID" value="OBART11G19240.1"/>
    <property type="gene ID" value="OBART11G19240"/>
</dbReference>
<reference evidence="2" key="1">
    <citation type="journal article" date="2009" name="Rice">
        <title>De Novo Next Generation Sequencing of Plant Genomes.</title>
        <authorList>
            <person name="Rounsley S."/>
            <person name="Marri P.R."/>
            <person name="Yu Y."/>
            <person name="He R."/>
            <person name="Sisneros N."/>
            <person name="Goicoechea J.L."/>
            <person name="Lee S.J."/>
            <person name="Angelova A."/>
            <person name="Kudrna D."/>
            <person name="Luo M."/>
            <person name="Affourtit J."/>
            <person name="Desany B."/>
            <person name="Knight J."/>
            <person name="Niazi F."/>
            <person name="Egholm M."/>
            <person name="Wing R.A."/>
        </authorList>
    </citation>
    <scope>NUCLEOTIDE SEQUENCE [LARGE SCALE GENOMIC DNA]</scope>
    <source>
        <strain evidence="2">cv. IRGC 105608</strain>
    </source>
</reference>
<protein>
    <submittedName>
        <fullName evidence="2">Uncharacterized protein</fullName>
    </submittedName>
</protein>
<feature type="region of interest" description="Disordered" evidence="1">
    <location>
        <begin position="1"/>
        <end position="20"/>
    </location>
</feature>
<reference evidence="2" key="2">
    <citation type="submission" date="2015-03" db="UniProtKB">
        <authorList>
            <consortium name="EnsemblPlants"/>
        </authorList>
    </citation>
    <scope>IDENTIFICATION</scope>
</reference>
<sequence length="178" mass="19656">METPGPEPKAATTVEVSDEEEVKAIAADAGSVTGEGKRLDAAAAAAATGSAAGGDGGEEEEKPPVMVPMPLNTIAAILSLKREPRPTPEDLARLSPEERDERLAFFDSLEEVNDEFEEFQKEILREVKETGRYMVHESYFTEQGEMQARMEKEWAKIDWTGVKFGDWDYDDPTCCQPL</sequence>
<dbReference type="Proteomes" id="UP000026960">
    <property type="component" value="Chromosome 11"/>
</dbReference>
<keyword evidence="3" id="KW-1185">Reference proteome</keyword>
<name>A0A0D3HNT3_9ORYZ</name>
<evidence type="ECO:0000313" key="3">
    <source>
        <dbReference type="Proteomes" id="UP000026960"/>
    </source>
</evidence>
<proteinExistence type="predicted"/>
<dbReference type="AlphaFoldDB" id="A0A0D3HNT3"/>
<dbReference type="HOGENOM" id="CLU_118302_0_0_1"/>